<keyword evidence="1" id="KW-0812">Transmembrane</keyword>
<evidence type="ECO:0000313" key="2">
    <source>
        <dbReference type="EMBL" id="NYH77152.1"/>
    </source>
</evidence>
<proteinExistence type="predicted"/>
<name>A0A852YTU6_9ACTN</name>
<accession>A0A852YTU6</accession>
<feature type="transmembrane region" description="Helical" evidence="1">
    <location>
        <begin position="21"/>
        <end position="45"/>
    </location>
</feature>
<protein>
    <submittedName>
        <fullName evidence="2">Uncharacterized protein</fullName>
    </submittedName>
</protein>
<comment type="caution">
    <text evidence="2">The sequence shown here is derived from an EMBL/GenBank/DDBJ whole genome shotgun (WGS) entry which is preliminary data.</text>
</comment>
<sequence length="46" mass="4933">MRNLEYVSPHGRPDVCVQLNLSLTQAMVLVVVVWLVIGVLSGGVAV</sequence>
<dbReference type="AlphaFoldDB" id="A0A852YTU6"/>
<organism evidence="2 3">
    <name type="scientific">Actinopolyspora biskrensis</name>
    <dbReference type="NCBI Taxonomy" id="1470178"/>
    <lineage>
        <taxon>Bacteria</taxon>
        <taxon>Bacillati</taxon>
        <taxon>Actinomycetota</taxon>
        <taxon>Actinomycetes</taxon>
        <taxon>Actinopolysporales</taxon>
        <taxon>Actinopolysporaceae</taxon>
        <taxon>Actinopolyspora</taxon>
    </lineage>
</organism>
<reference evidence="2 3" key="1">
    <citation type="submission" date="2020-07" db="EMBL/GenBank/DDBJ databases">
        <title>Genomic Encyclopedia of Type Strains, Phase III (KMG-III): the genomes of soil and plant-associated and newly described type strains.</title>
        <authorList>
            <person name="Whitman W."/>
        </authorList>
    </citation>
    <scope>NUCLEOTIDE SEQUENCE [LARGE SCALE GENOMIC DNA]</scope>
    <source>
        <strain evidence="2 3">CECT 8576</strain>
    </source>
</reference>
<keyword evidence="1" id="KW-1133">Transmembrane helix</keyword>
<dbReference type="Proteomes" id="UP000548304">
    <property type="component" value="Unassembled WGS sequence"/>
</dbReference>
<dbReference type="EMBL" id="JACBYW010000001">
    <property type="protein sequence ID" value="NYH77152.1"/>
    <property type="molecule type" value="Genomic_DNA"/>
</dbReference>
<keyword evidence="3" id="KW-1185">Reference proteome</keyword>
<evidence type="ECO:0000313" key="3">
    <source>
        <dbReference type="Proteomes" id="UP000548304"/>
    </source>
</evidence>
<gene>
    <name evidence="2" type="ORF">FHR84_000466</name>
</gene>
<keyword evidence="1" id="KW-0472">Membrane</keyword>
<evidence type="ECO:0000256" key="1">
    <source>
        <dbReference type="SAM" id="Phobius"/>
    </source>
</evidence>